<dbReference type="InterPro" id="IPR018677">
    <property type="entry name" value="DUF2157"/>
</dbReference>
<dbReference type="Proteomes" id="UP000466794">
    <property type="component" value="Unassembled WGS sequence"/>
</dbReference>
<keyword evidence="1" id="KW-0812">Transmembrane</keyword>
<proteinExistence type="predicted"/>
<evidence type="ECO:0000256" key="1">
    <source>
        <dbReference type="SAM" id="Phobius"/>
    </source>
</evidence>
<feature type="transmembrane region" description="Helical" evidence="1">
    <location>
        <begin position="188"/>
        <end position="207"/>
    </location>
</feature>
<feature type="transmembrane region" description="Helical" evidence="1">
    <location>
        <begin position="214"/>
        <end position="231"/>
    </location>
</feature>
<feature type="transmembrane region" description="Helical" evidence="1">
    <location>
        <begin position="237"/>
        <end position="256"/>
    </location>
</feature>
<organism evidence="3 4">
    <name type="scientific">Nocardia terrae</name>
    <dbReference type="NCBI Taxonomy" id="2675851"/>
    <lineage>
        <taxon>Bacteria</taxon>
        <taxon>Bacillati</taxon>
        <taxon>Actinomycetota</taxon>
        <taxon>Actinomycetes</taxon>
        <taxon>Mycobacteriales</taxon>
        <taxon>Nocardiaceae</taxon>
        <taxon>Nocardia</taxon>
    </lineage>
</organism>
<dbReference type="Pfam" id="PF09925">
    <property type="entry name" value="DUF2157"/>
    <property type="match status" value="1"/>
</dbReference>
<gene>
    <name evidence="3" type="ORF">GPX89_34050</name>
</gene>
<feature type="transmembrane region" description="Helical" evidence="1">
    <location>
        <begin position="77"/>
        <end position="95"/>
    </location>
</feature>
<dbReference type="EMBL" id="WRPP01000008">
    <property type="protein sequence ID" value="MVU82247.1"/>
    <property type="molecule type" value="Genomic_DNA"/>
</dbReference>
<feature type="transmembrane region" description="Helical" evidence="1">
    <location>
        <begin position="115"/>
        <end position="136"/>
    </location>
</feature>
<evidence type="ECO:0000259" key="2">
    <source>
        <dbReference type="Pfam" id="PF09925"/>
    </source>
</evidence>
<comment type="caution">
    <text evidence="3">The sequence shown here is derived from an EMBL/GenBank/DDBJ whole genome shotgun (WGS) entry which is preliminary data.</text>
</comment>
<evidence type="ECO:0000313" key="3">
    <source>
        <dbReference type="EMBL" id="MVU82247.1"/>
    </source>
</evidence>
<keyword evidence="1" id="KW-1133">Transmembrane helix</keyword>
<feature type="domain" description="DUF2157" evidence="2">
    <location>
        <begin position="13"/>
        <end position="158"/>
    </location>
</feature>
<sequence length="314" mass="32414">MSDDQTVGAALGRLVDDGVLTAEQRDAVVAALEQQRARPPAGRVLAEIAAYAGAGLLLGGIVLLMDSAWGRLDRLGQALALAFVTALLVVAGVVLAGPKQLFTERRPVRTTRMRLAAALFALATLSSAGFVAVLQADTDDGNWVWAVLVAAVVAVAGYRALPSLLGLVAVVGFGTWAVGGMLESWAHAPDFVVGIAVLAMGGMWLALSRIGLAVPSWAGYAGGIVIGVIGAEFADRNWLWVVAMVLLMGAACFALYVTDRSPVLVLGGGFCVAAAVTRAVWHWTDHSTGAAAVIVLIGAVLLGIAGMRLVRDHS</sequence>
<keyword evidence="1" id="KW-0472">Membrane</keyword>
<feature type="transmembrane region" description="Helical" evidence="1">
    <location>
        <begin position="263"/>
        <end position="283"/>
    </location>
</feature>
<feature type="transmembrane region" description="Helical" evidence="1">
    <location>
        <begin position="289"/>
        <end position="310"/>
    </location>
</feature>
<accession>A0A7K1V6S6</accession>
<feature type="transmembrane region" description="Helical" evidence="1">
    <location>
        <begin position="142"/>
        <end position="158"/>
    </location>
</feature>
<dbReference type="RefSeq" id="WP_157391818.1">
    <property type="nucleotide sequence ID" value="NZ_WRPP01000008.1"/>
</dbReference>
<dbReference type="AlphaFoldDB" id="A0A7K1V6S6"/>
<protein>
    <submittedName>
        <fullName evidence="3">DUF2157 domain-containing protein</fullName>
    </submittedName>
</protein>
<feature type="transmembrane region" description="Helical" evidence="1">
    <location>
        <begin position="44"/>
        <end position="65"/>
    </location>
</feature>
<reference evidence="3 4" key="1">
    <citation type="submission" date="2019-12" db="EMBL/GenBank/DDBJ databases">
        <title>Nocardia sp. nov. ET3-3 isolated from soil.</title>
        <authorList>
            <person name="Kanchanasin P."/>
            <person name="Tanasupawat S."/>
            <person name="Yuki M."/>
            <person name="Kudo T."/>
        </authorList>
    </citation>
    <scope>NUCLEOTIDE SEQUENCE [LARGE SCALE GENOMIC DNA]</scope>
    <source>
        <strain evidence="3 4">ET3-3</strain>
    </source>
</reference>
<keyword evidence="4" id="KW-1185">Reference proteome</keyword>
<feature type="transmembrane region" description="Helical" evidence="1">
    <location>
        <begin position="165"/>
        <end position="182"/>
    </location>
</feature>
<name>A0A7K1V6S6_9NOCA</name>
<evidence type="ECO:0000313" key="4">
    <source>
        <dbReference type="Proteomes" id="UP000466794"/>
    </source>
</evidence>